<dbReference type="Gene3D" id="1.20.120.1910">
    <property type="entry name" value="Cysteine-tRNA ligase, C-terminal anti-codon recognition domain"/>
    <property type="match status" value="1"/>
</dbReference>
<sequence length="767" mass="86623">MFAIRGVRRQLPLYNTYRLRLFCTMDSSAVKQPEWHAPKEPQSRDTLKLYNSLTRSKTAFVPIAGNKVTWYCCGPTVYDSSHMGHARNYVSTDINRRILQDYFGYDVLFVQNVTDIDDKIIIRGRQQHLFQKYVEENKGLSQEVLSKVLSSWNDFAKDKLGYTDEVADFEKYVESETTKLKSIEDAKFKMNLASAQAAAKALTDKTVTPDIFYPAVKDVLVLTLDQEQGSTVSDHKIFRELSAFWEGEFDKDMAKLNVLAPSVTTRVSEYVPEIVEYVEKIIDNGYAYVSDSGVYFDTAAFDKSHDYAKLQPWNKGHADLIDEGEGSLSNKTGKRNYSDFALWKASKPGEPFWDSPWGQGRPGWHIECSVMASAILGPQMDIHSGGIDLAFPHHDNELAQSEAHYDCKQWVNYFLHTGHLHIEGQKMSKSLKNFITIDEALQTYSPRQLRLAFALQQWNNQLDFKSALISEVKSVESTFSKFFAKVRALKGEVEDKVSKGVLVSKKTGPAELALLNALSDCKEAVHIALCDNLATPAAIQNMVQLVGKVNLYLGETSTENVRTEILVDVATFISKMFAVFGFRTRTDNLGFTEESSEASSEALIMPYLTTLRNFRDDIRGKAMARAAHLEFLQATDQVRFDLLKQGVSLDDRGVGEPALIKILSDSEKLELIKAQEEKEKRAAEKAAKREAQAKLEAQKVAEREAKAKIAPKDLWKDDPAYSQWDEDGIPTHNAEGEAISKSLKKKLTKQHEAQKKLYHDYEGQILE</sequence>
<evidence type="ECO:0000313" key="13">
    <source>
        <dbReference type="EMBL" id="AOW04098.1"/>
    </source>
</evidence>
<feature type="domain" description="tRNA synthetases class I catalytic" evidence="12">
    <location>
        <begin position="60"/>
        <end position="473"/>
    </location>
</feature>
<keyword evidence="6" id="KW-0862">Zinc</keyword>
<dbReference type="GO" id="GO:0046872">
    <property type="term" value="F:metal ion binding"/>
    <property type="evidence" value="ECO:0007669"/>
    <property type="project" value="UniProtKB-KW"/>
</dbReference>
<keyword evidence="4" id="KW-0479">Metal-binding</keyword>
<dbReference type="AlphaFoldDB" id="A0A1D8NEN0"/>
<evidence type="ECO:0000256" key="4">
    <source>
        <dbReference type="ARBA" id="ARBA00022723"/>
    </source>
</evidence>
<dbReference type="PANTHER" id="PTHR10890">
    <property type="entry name" value="CYSTEINYL-TRNA SYNTHETASE"/>
    <property type="match status" value="1"/>
</dbReference>
<dbReference type="InterPro" id="IPR014729">
    <property type="entry name" value="Rossmann-like_a/b/a_fold"/>
</dbReference>
<dbReference type="VEuPathDB" id="FungiDB:YALI1_D18577g"/>
<dbReference type="InterPro" id="IPR032678">
    <property type="entry name" value="tRNA-synt_1_cat_dom"/>
</dbReference>
<dbReference type="Proteomes" id="UP000182444">
    <property type="component" value="Chromosome 1D"/>
</dbReference>
<keyword evidence="8" id="KW-0648">Protein biosynthesis</keyword>
<evidence type="ECO:0000256" key="3">
    <source>
        <dbReference type="ARBA" id="ARBA00022598"/>
    </source>
</evidence>
<dbReference type="Gene3D" id="3.40.50.620">
    <property type="entry name" value="HUPs"/>
    <property type="match status" value="1"/>
</dbReference>
<dbReference type="InterPro" id="IPR015803">
    <property type="entry name" value="Cys-tRNA-ligase"/>
</dbReference>
<dbReference type="RefSeq" id="XP_502853.2">
    <property type="nucleotide sequence ID" value="XM_502853.3"/>
</dbReference>
<dbReference type="PRINTS" id="PR00983">
    <property type="entry name" value="TRNASYNTHCYS"/>
</dbReference>
<feature type="region of interest" description="Disordered" evidence="11">
    <location>
        <begin position="702"/>
        <end position="737"/>
    </location>
</feature>
<dbReference type="SUPFAM" id="SSF52374">
    <property type="entry name" value="Nucleotidylyl transferase"/>
    <property type="match status" value="1"/>
</dbReference>
<evidence type="ECO:0000256" key="11">
    <source>
        <dbReference type="SAM" id="MobiDB-lite"/>
    </source>
</evidence>
<evidence type="ECO:0000256" key="8">
    <source>
        <dbReference type="ARBA" id="ARBA00022917"/>
    </source>
</evidence>
<accession>A0A1D8NEN0</accession>
<reference evidence="13 14" key="1">
    <citation type="journal article" date="2016" name="PLoS ONE">
        <title>Sequence Assembly of Yarrowia lipolytica Strain W29/CLIB89 Shows Transposable Element Diversity.</title>
        <authorList>
            <person name="Magnan C."/>
            <person name="Yu J."/>
            <person name="Chang I."/>
            <person name="Jahn E."/>
            <person name="Kanomata Y."/>
            <person name="Wu J."/>
            <person name="Zeller M."/>
            <person name="Oakes M."/>
            <person name="Baldi P."/>
            <person name="Sandmeyer S."/>
        </authorList>
    </citation>
    <scope>NUCLEOTIDE SEQUENCE [LARGE SCALE GENOMIC DNA]</scope>
    <source>
        <strain evidence="14">CLIB89(W29)</strain>
    </source>
</reference>
<name>A0A1D8NEN0_YARLL</name>
<dbReference type="GO" id="GO:0005737">
    <property type="term" value="C:cytoplasm"/>
    <property type="evidence" value="ECO:0007669"/>
    <property type="project" value="TreeGrafter"/>
</dbReference>
<dbReference type="CDD" id="cd00672">
    <property type="entry name" value="CysRS_core"/>
    <property type="match status" value="1"/>
</dbReference>
<evidence type="ECO:0000256" key="1">
    <source>
        <dbReference type="ARBA" id="ARBA00001947"/>
    </source>
</evidence>
<dbReference type="GeneID" id="2910753"/>
<keyword evidence="7" id="KW-0067">ATP-binding</keyword>
<dbReference type="Pfam" id="PF01406">
    <property type="entry name" value="tRNA-synt_1e"/>
    <property type="match status" value="1"/>
</dbReference>
<dbReference type="EC" id="6.1.1.16" evidence="2"/>
<organism evidence="13 14">
    <name type="scientific">Yarrowia lipolytica</name>
    <name type="common">Candida lipolytica</name>
    <dbReference type="NCBI Taxonomy" id="4952"/>
    <lineage>
        <taxon>Eukaryota</taxon>
        <taxon>Fungi</taxon>
        <taxon>Dikarya</taxon>
        <taxon>Ascomycota</taxon>
        <taxon>Saccharomycotina</taxon>
        <taxon>Dipodascomycetes</taxon>
        <taxon>Dipodascales</taxon>
        <taxon>Dipodascales incertae sedis</taxon>
        <taxon>Yarrowia</taxon>
    </lineage>
</organism>
<evidence type="ECO:0000259" key="12">
    <source>
        <dbReference type="Pfam" id="PF01406"/>
    </source>
</evidence>
<dbReference type="InterPro" id="IPR009080">
    <property type="entry name" value="tRNAsynth_Ia_anticodon-bd"/>
</dbReference>
<dbReference type="GO" id="GO:0006423">
    <property type="term" value="P:cysteinyl-tRNA aminoacylation"/>
    <property type="evidence" value="ECO:0007669"/>
    <property type="project" value="InterPro"/>
</dbReference>
<keyword evidence="9" id="KW-0030">Aminoacyl-tRNA synthetase</keyword>
<keyword evidence="3" id="KW-0436">Ligase</keyword>
<evidence type="ECO:0000256" key="7">
    <source>
        <dbReference type="ARBA" id="ARBA00022840"/>
    </source>
</evidence>
<dbReference type="GO" id="GO:0005524">
    <property type="term" value="F:ATP binding"/>
    <property type="evidence" value="ECO:0007669"/>
    <property type="project" value="UniProtKB-KW"/>
</dbReference>
<dbReference type="GO" id="GO:0004817">
    <property type="term" value="F:cysteine-tRNA ligase activity"/>
    <property type="evidence" value="ECO:0007669"/>
    <property type="project" value="UniProtKB-EC"/>
</dbReference>
<protein>
    <recommendedName>
        <fullName evidence="2">cysteine--tRNA ligase</fullName>
        <ecNumber evidence="2">6.1.1.16</ecNumber>
    </recommendedName>
    <alternativeName>
        <fullName evidence="10">Cysteinyl-tRNA synthetase</fullName>
    </alternativeName>
</protein>
<dbReference type="KEGG" id="yli:2910753"/>
<dbReference type="SUPFAM" id="SSF47323">
    <property type="entry name" value="Anticodon-binding domain of a subclass of class I aminoacyl-tRNA synthetases"/>
    <property type="match status" value="1"/>
</dbReference>
<evidence type="ECO:0000256" key="2">
    <source>
        <dbReference type="ARBA" id="ARBA00012832"/>
    </source>
</evidence>
<dbReference type="InterPro" id="IPR024909">
    <property type="entry name" value="Cys-tRNA/MSH_ligase"/>
</dbReference>
<evidence type="ECO:0000256" key="10">
    <source>
        <dbReference type="ARBA" id="ARBA00031499"/>
    </source>
</evidence>
<dbReference type="EMBL" id="CP017556">
    <property type="protein sequence ID" value="AOW04098.1"/>
    <property type="molecule type" value="Genomic_DNA"/>
</dbReference>
<dbReference type="PANTHER" id="PTHR10890:SF3">
    <property type="entry name" value="CYSTEINE--TRNA LIGASE, CYTOPLASMIC"/>
    <property type="match status" value="1"/>
</dbReference>
<evidence type="ECO:0000256" key="6">
    <source>
        <dbReference type="ARBA" id="ARBA00022833"/>
    </source>
</evidence>
<proteinExistence type="inferred from homology"/>
<dbReference type="VEuPathDB" id="FungiDB:YALI0_D15268g"/>
<dbReference type="NCBIfam" id="TIGR00435">
    <property type="entry name" value="cysS"/>
    <property type="match status" value="1"/>
</dbReference>
<evidence type="ECO:0000313" key="14">
    <source>
        <dbReference type="Proteomes" id="UP000182444"/>
    </source>
</evidence>
<evidence type="ECO:0000256" key="9">
    <source>
        <dbReference type="ARBA" id="ARBA00023146"/>
    </source>
</evidence>
<keyword evidence="5" id="KW-0547">Nucleotide-binding</keyword>
<dbReference type="eggNOG" id="KOG2007">
    <property type="taxonomic scope" value="Eukaryota"/>
</dbReference>
<evidence type="ECO:0000256" key="5">
    <source>
        <dbReference type="ARBA" id="ARBA00022741"/>
    </source>
</evidence>
<feature type="compositionally biased region" description="Basic and acidic residues" evidence="11">
    <location>
        <begin position="702"/>
        <end position="719"/>
    </location>
</feature>
<comment type="cofactor">
    <cofactor evidence="1">
        <name>Zn(2+)</name>
        <dbReference type="ChEBI" id="CHEBI:29105"/>
    </cofactor>
</comment>
<dbReference type="HAMAP" id="MF_00041">
    <property type="entry name" value="Cys_tRNA_synth"/>
    <property type="match status" value="1"/>
</dbReference>
<gene>
    <name evidence="13" type="ORF">YALI1_D18577g</name>
</gene>